<dbReference type="GO" id="GO:0046872">
    <property type="term" value="F:metal ion binding"/>
    <property type="evidence" value="ECO:0007669"/>
    <property type="project" value="UniProtKB-KW"/>
</dbReference>
<dbReference type="Gene3D" id="3.40.50.261">
    <property type="entry name" value="Succinyl-CoA synthetase domains"/>
    <property type="match status" value="1"/>
</dbReference>
<proteinExistence type="predicted"/>
<dbReference type="InterPro" id="IPR016102">
    <property type="entry name" value="Succinyl-CoA_synth-like"/>
</dbReference>
<dbReference type="Gene3D" id="3.30.470.20">
    <property type="entry name" value="ATP-grasp fold, B domain"/>
    <property type="match status" value="1"/>
</dbReference>
<accession>A0A8J8CN05</accession>
<dbReference type="RefSeq" id="WP_162424694.1">
    <property type="nucleotide sequence ID" value="NZ_WVIE01000025.1"/>
</dbReference>
<dbReference type="Pfam" id="PF00549">
    <property type="entry name" value="Ligase_CoA"/>
    <property type="match status" value="1"/>
</dbReference>
<dbReference type="PANTHER" id="PTHR11815">
    <property type="entry name" value="SUCCINYL-COA SYNTHETASE BETA CHAIN"/>
    <property type="match status" value="1"/>
</dbReference>
<dbReference type="GO" id="GO:0006099">
    <property type="term" value="P:tricarboxylic acid cycle"/>
    <property type="evidence" value="ECO:0007669"/>
    <property type="project" value="InterPro"/>
</dbReference>
<keyword evidence="1 7" id="KW-0436">Ligase</keyword>
<evidence type="ECO:0000313" key="8">
    <source>
        <dbReference type="Proteomes" id="UP000646053"/>
    </source>
</evidence>
<dbReference type="GO" id="GO:0006104">
    <property type="term" value="P:succinyl-CoA metabolic process"/>
    <property type="evidence" value="ECO:0007669"/>
    <property type="project" value="TreeGrafter"/>
</dbReference>
<dbReference type="GO" id="GO:0005524">
    <property type="term" value="F:ATP binding"/>
    <property type="evidence" value="ECO:0007669"/>
    <property type="project" value="UniProtKB-UniRule"/>
</dbReference>
<keyword evidence="3 5" id="KW-0547">Nucleotide-binding</keyword>
<dbReference type="PROSITE" id="PS01217">
    <property type="entry name" value="SUCCINYL_COA_LIG_3"/>
    <property type="match status" value="1"/>
</dbReference>
<dbReference type="GO" id="GO:0042709">
    <property type="term" value="C:succinate-CoA ligase complex"/>
    <property type="evidence" value="ECO:0007669"/>
    <property type="project" value="TreeGrafter"/>
</dbReference>
<dbReference type="InterPro" id="IPR013815">
    <property type="entry name" value="ATP_grasp_subdomain_1"/>
</dbReference>
<protein>
    <submittedName>
        <fullName evidence="7">Succinate--CoA ligase subunit beta</fullName>
    </submittedName>
</protein>
<dbReference type="InterPro" id="IPR013650">
    <property type="entry name" value="ATP-grasp_succ-CoA_synth-type"/>
</dbReference>
<dbReference type="InterPro" id="IPR011761">
    <property type="entry name" value="ATP-grasp"/>
</dbReference>
<keyword evidence="4" id="KW-0460">Magnesium</keyword>
<dbReference type="GO" id="GO:0004775">
    <property type="term" value="F:succinate-CoA ligase (ADP-forming) activity"/>
    <property type="evidence" value="ECO:0007669"/>
    <property type="project" value="TreeGrafter"/>
</dbReference>
<dbReference type="InterPro" id="IPR005809">
    <property type="entry name" value="Succ_CoA_ligase-like_bsu"/>
</dbReference>
<dbReference type="InterPro" id="IPR005811">
    <property type="entry name" value="SUCC_ACL_C"/>
</dbReference>
<dbReference type="PROSITE" id="PS50975">
    <property type="entry name" value="ATP_GRASP"/>
    <property type="match status" value="1"/>
</dbReference>
<dbReference type="InterPro" id="IPR017866">
    <property type="entry name" value="Succ-CoA_synthase_bsu_CS"/>
</dbReference>
<reference evidence="7" key="1">
    <citation type="submission" date="2019-12" db="EMBL/GenBank/DDBJ databases">
        <title>High-Quality draft genome sequences of three cyanobacteria isolated from the limestone walls of the Old Cathedral of Coimbra.</title>
        <authorList>
            <person name="Tiago I."/>
            <person name="Soares F."/>
            <person name="Portugal A."/>
        </authorList>
    </citation>
    <scope>NUCLEOTIDE SEQUENCE</scope>
    <source>
        <strain evidence="7">A</strain>
    </source>
</reference>
<dbReference type="PANTHER" id="PTHR11815:SF10">
    <property type="entry name" value="SUCCINATE--COA LIGASE [GDP-FORMING] SUBUNIT BETA, MITOCHONDRIAL"/>
    <property type="match status" value="1"/>
</dbReference>
<evidence type="ECO:0000256" key="4">
    <source>
        <dbReference type="ARBA" id="ARBA00022842"/>
    </source>
</evidence>
<organism evidence="7 8">
    <name type="scientific">Myxacorys almedinensis A</name>
    <dbReference type="NCBI Taxonomy" id="2690445"/>
    <lineage>
        <taxon>Bacteria</taxon>
        <taxon>Bacillati</taxon>
        <taxon>Cyanobacteriota</taxon>
        <taxon>Cyanophyceae</taxon>
        <taxon>Leptolyngbyales</taxon>
        <taxon>Leptolyngbyaceae</taxon>
        <taxon>Myxacorys</taxon>
        <taxon>Myxacorys almedinensis</taxon>
    </lineage>
</organism>
<keyword evidence="5" id="KW-0067">ATP-binding</keyword>
<dbReference type="GO" id="GO:0005829">
    <property type="term" value="C:cytosol"/>
    <property type="evidence" value="ECO:0007669"/>
    <property type="project" value="TreeGrafter"/>
</dbReference>
<evidence type="ECO:0000256" key="5">
    <source>
        <dbReference type="PROSITE-ProRule" id="PRU00409"/>
    </source>
</evidence>
<dbReference type="EMBL" id="WVIE01000025">
    <property type="protein sequence ID" value="NDJ19130.1"/>
    <property type="molecule type" value="Genomic_DNA"/>
</dbReference>
<sequence>MDLLEYQAKELFRDAGIPVPAYQRIDRPADLKSLTIPYPIAIKSQVYMGGRGRLGGVRMASNTIDAIAAAHTIFNLPIMGELPKVLLAEAKFEIDQELYLAVVLNRSIRRPVLLGSAQGGIDVQTAIAQMQQVVVDQEFSPFYARRLVLKMGLSGDLLNAVTDVIERMYRLFLNKDLDLVEINPLAVNTAGEVMALDGKVSANDAALGRHPALAALDMRSGQGATLKESRPPGAAWLPDVLSTVDPDGQIGVLANGAGLTMATMDLVCQAGGKPLNCLNIGGETRSDALPEDLCERLEQGLELLSRNKQIKVILVNIVSGTLPCSRVTQAIAKFLQRPVSIVRSVNSPHDEVRLSRVKPFPSLVVRLVGVQLQEAELSLAKTPAIFVEDLDQAITQTLSLVRKREP</sequence>
<evidence type="ECO:0000259" key="6">
    <source>
        <dbReference type="PROSITE" id="PS50975"/>
    </source>
</evidence>
<dbReference type="Gene3D" id="3.30.1490.20">
    <property type="entry name" value="ATP-grasp fold, A domain"/>
    <property type="match status" value="1"/>
</dbReference>
<dbReference type="SUPFAM" id="SSF52210">
    <property type="entry name" value="Succinyl-CoA synthetase domains"/>
    <property type="match status" value="1"/>
</dbReference>
<dbReference type="Pfam" id="PF08442">
    <property type="entry name" value="ATP-grasp_2"/>
    <property type="match status" value="1"/>
</dbReference>
<feature type="domain" description="ATP-grasp" evidence="6">
    <location>
        <begin position="9"/>
        <end position="211"/>
    </location>
</feature>
<name>A0A8J8CN05_9CYAN</name>
<dbReference type="PIRSF" id="PIRSF001554">
    <property type="entry name" value="SucCS_beta"/>
    <property type="match status" value="1"/>
</dbReference>
<evidence type="ECO:0000313" key="7">
    <source>
        <dbReference type="EMBL" id="NDJ19130.1"/>
    </source>
</evidence>
<keyword evidence="8" id="KW-1185">Reference proteome</keyword>
<evidence type="ECO:0000256" key="1">
    <source>
        <dbReference type="ARBA" id="ARBA00022598"/>
    </source>
</evidence>
<dbReference type="Proteomes" id="UP000646053">
    <property type="component" value="Unassembled WGS sequence"/>
</dbReference>
<keyword evidence="2" id="KW-0479">Metal-binding</keyword>
<evidence type="ECO:0000256" key="3">
    <source>
        <dbReference type="ARBA" id="ARBA00022741"/>
    </source>
</evidence>
<comment type="caution">
    <text evidence="7">The sequence shown here is derived from an EMBL/GenBank/DDBJ whole genome shotgun (WGS) entry which is preliminary data.</text>
</comment>
<evidence type="ECO:0000256" key="2">
    <source>
        <dbReference type="ARBA" id="ARBA00022723"/>
    </source>
</evidence>
<dbReference type="SUPFAM" id="SSF56059">
    <property type="entry name" value="Glutathione synthetase ATP-binding domain-like"/>
    <property type="match status" value="1"/>
</dbReference>
<dbReference type="AlphaFoldDB" id="A0A8J8CN05"/>
<gene>
    <name evidence="7" type="ORF">GS601_17860</name>
</gene>